<evidence type="ECO:0000256" key="1">
    <source>
        <dbReference type="ARBA" id="ARBA00001947"/>
    </source>
</evidence>
<evidence type="ECO:0000256" key="12">
    <source>
        <dbReference type="SAM" id="Phobius"/>
    </source>
</evidence>
<evidence type="ECO:0000256" key="10">
    <source>
        <dbReference type="ARBA" id="ARBA00023049"/>
    </source>
</evidence>
<comment type="similarity">
    <text evidence="3">Belongs to the peptidase M50B family.</text>
</comment>
<evidence type="ECO:0000256" key="7">
    <source>
        <dbReference type="ARBA" id="ARBA00022801"/>
    </source>
</evidence>
<accession>A0ABU2DQ44</accession>
<dbReference type="PANTHER" id="PTHR39188:SF3">
    <property type="entry name" value="STAGE IV SPORULATION PROTEIN FB"/>
    <property type="match status" value="1"/>
</dbReference>
<organism evidence="14 15">
    <name type="scientific">Nesterenkonia aerolata</name>
    <dbReference type="NCBI Taxonomy" id="3074079"/>
    <lineage>
        <taxon>Bacteria</taxon>
        <taxon>Bacillati</taxon>
        <taxon>Actinomycetota</taxon>
        <taxon>Actinomycetes</taxon>
        <taxon>Micrococcales</taxon>
        <taxon>Micrococcaceae</taxon>
        <taxon>Nesterenkonia</taxon>
    </lineage>
</organism>
<gene>
    <name evidence="14" type="ORF">RIL96_03470</name>
</gene>
<keyword evidence="8" id="KW-0862">Zinc</keyword>
<keyword evidence="15" id="KW-1185">Reference proteome</keyword>
<keyword evidence="11 12" id="KW-0472">Membrane</keyword>
<keyword evidence="6" id="KW-0479">Metal-binding</keyword>
<feature type="transmembrane region" description="Helical" evidence="12">
    <location>
        <begin position="212"/>
        <end position="233"/>
    </location>
</feature>
<dbReference type="EMBL" id="JAVKGR010000002">
    <property type="protein sequence ID" value="MDR8018622.1"/>
    <property type="molecule type" value="Genomic_DNA"/>
</dbReference>
<keyword evidence="9 12" id="KW-1133">Transmembrane helix</keyword>
<dbReference type="RefSeq" id="WP_310547607.1">
    <property type="nucleotide sequence ID" value="NZ_JAVKGR010000002.1"/>
</dbReference>
<dbReference type="GO" id="GO:0008233">
    <property type="term" value="F:peptidase activity"/>
    <property type="evidence" value="ECO:0007669"/>
    <property type="project" value="UniProtKB-KW"/>
</dbReference>
<dbReference type="Proteomes" id="UP001251870">
    <property type="component" value="Unassembled WGS sequence"/>
</dbReference>
<name>A0ABU2DQ44_9MICC</name>
<dbReference type="Pfam" id="PF02163">
    <property type="entry name" value="Peptidase_M50"/>
    <property type="match status" value="1"/>
</dbReference>
<evidence type="ECO:0000256" key="5">
    <source>
        <dbReference type="ARBA" id="ARBA00022692"/>
    </source>
</evidence>
<evidence type="ECO:0000256" key="9">
    <source>
        <dbReference type="ARBA" id="ARBA00022989"/>
    </source>
</evidence>
<reference evidence="14 15" key="1">
    <citation type="submission" date="2023-09" db="EMBL/GenBank/DDBJ databases">
        <title>Description of three actinobacteria isolated from air of manufacturing shop in a pharmaceutical factory.</title>
        <authorList>
            <person name="Zhang D.-F."/>
        </authorList>
    </citation>
    <scope>NUCLEOTIDE SEQUENCE [LARGE SCALE GENOMIC DNA]</scope>
    <source>
        <strain evidence="14 15">LY-0111</strain>
    </source>
</reference>
<feature type="transmembrane region" description="Helical" evidence="12">
    <location>
        <begin position="21"/>
        <end position="41"/>
    </location>
</feature>
<dbReference type="GO" id="GO:0006508">
    <property type="term" value="P:proteolysis"/>
    <property type="evidence" value="ECO:0007669"/>
    <property type="project" value="UniProtKB-KW"/>
</dbReference>
<evidence type="ECO:0000313" key="14">
    <source>
        <dbReference type="EMBL" id="MDR8018622.1"/>
    </source>
</evidence>
<evidence type="ECO:0000259" key="13">
    <source>
        <dbReference type="Pfam" id="PF02163"/>
    </source>
</evidence>
<evidence type="ECO:0000256" key="6">
    <source>
        <dbReference type="ARBA" id="ARBA00022723"/>
    </source>
</evidence>
<comment type="subcellular location">
    <subcellularLocation>
        <location evidence="2">Membrane</location>
        <topology evidence="2">Multi-pass membrane protein</topology>
    </subcellularLocation>
</comment>
<feature type="transmembrane region" description="Helical" evidence="12">
    <location>
        <begin position="106"/>
        <end position="127"/>
    </location>
</feature>
<protein>
    <submittedName>
        <fullName evidence="14">Site-2 protease family protein</fullName>
    </submittedName>
</protein>
<evidence type="ECO:0000256" key="11">
    <source>
        <dbReference type="ARBA" id="ARBA00023136"/>
    </source>
</evidence>
<keyword evidence="4 14" id="KW-0645">Protease</keyword>
<feature type="transmembrane region" description="Helical" evidence="12">
    <location>
        <begin position="133"/>
        <end position="156"/>
    </location>
</feature>
<evidence type="ECO:0000256" key="8">
    <source>
        <dbReference type="ARBA" id="ARBA00022833"/>
    </source>
</evidence>
<proteinExistence type="inferred from homology"/>
<comment type="cofactor">
    <cofactor evidence="1">
        <name>Zn(2+)</name>
        <dbReference type="ChEBI" id="CHEBI:29105"/>
    </cofactor>
</comment>
<keyword evidence="10" id="KW-0482">Metalloprotease</keyword>
<evidence type="ECO:0000256" key="3">
    <source>
        <dbReference type="ARBA" id="ARBA00007931"/>
    </source>
</evidence>
<evidence type="ECO:0000313" key="15">
    <source>
        <dbReference type="Proteomes" id="UP001251870"/>
    </source>
</evidence>
<evidence type="ECO:0000256" key="4">
    <source>
        <dbReference type="ARBA" id="ARBA00022670"/>
    </source>
</evidence>
<feature type="domain" description="Peptidase M50" evidence="13">
    <location>
        <begin position="134"/>
        <end position="187"/>
    </location>
</feature>
<dbReference type="PANTHER" id="PTHR39188">
    <property type="entry name" value="MEMBRANE-ASSOCIATED ZINC METALLOPROTEASE M50B"/>
    <property type="match status" value="1"/>
</dbReference>
<dbReference type="InterPro" id="IPR008915">
    <property type="entry name" value="Peptidase_M50"/>
</dbReference>
<sequence>MSPAALPLGRVAGVPVRLRPSWFLVAGALVLLFGPQVARIFPELGALAYLVALGYAGALLLSVLIHELAHALVAAGLGWPPTAVELTLWGGHTEFMVRGATPGRSVAVAMAGPATNLLAAGAGWLLFELAGLTGVAALLLWAVIVLNLLVGLFNALPGLPLDGGRLVESAVWAATGDQDRGTLAAGWAGRILAILLLVALAIWSAAVPERSLLLVVLAVMMAFVLWQGASAAVRGARLRLARREHRESEDQDGQR</sequence>
<feature type="transmembrane region" description="Helical" evidence="12">
    <location>
        <begin position="47"/>
        <end position="65"/>
    </location>
</feature>
<comment type="caution">
    <text evidence="14">The sequence shown here is derived from an EMBL/GenBank/DDBJ whole genome shotgun (WGS) entry which is preliminary data.</text>
</comment>
<keyword evidence="5 12" id="KW-0812">Transmembrane</keyword>
<feature type="transmembrane region" description="Helical" evidence="12">
    <location>
        <begin position="187"/>
        <end position="206"/>
    </location>
</feature>
<keyword evidence="7" id="KW-0378">Hydrolase</keyword>
<evidence type="ECO:0000256" key="2">
    <source>
        <dbReference type="ARBA" id="ARBA00004141"/>
    </source>
</evidence>